<dbReference type="GO" id="GO:0000022">
    <property type="term" value="P:mitotic spindle elongation"/>
    <property type="evidence" value="ECO:0007669"/>
    <property type="project" value="TreeGrafter"/>
</dbReference>
<dbReference type="GO" id="GO:0016192">
    <property type="term" value="P:vesicle-mediated transport"/>
    <property type="evidence" value="ECO:0007669"/>
    <property type="project" value="TreeGrafter"/>
</dbReference>
<feature type="transmembrane region" description="Helical" evidence="11">
    <location>
        <begin position="122"/>
        <end position="142"/>
    </location>
</feature>
<dbReference type="InParanoid" id="A0A165QPA1"/>
<evidence type="ECO:0000256" key="5">
    <source>
        <dbReference type="ARBA" id="ARBA00020673"/>
    </source>
</evidence>
<sequence>MKAPRSLISSPKVAIPQGSTPDNAYRQSRSPYRFLSPHADEFDEKDICESAELSALRPSTSASAAPCIPRSPRRSRPSTPIIAQQQHTYGYPSSTPLPPPCTLSHRATPTNWDCLIERVRPWIPLGLWVATSLGFLLAIAFWRTEVFQRLDEFSHWLQAQDYGYAVLFLLIFITTIPPFPLYSTFMTLSGYCFGAMTGAVISYTASLTGAVVVFLLSRAYCSEWIGTMFERAPSMKRVIRAIEKRPNILFLIRLAPYPFNVMNVLLAASPTLTLRTYTTCTALSLLKVIVHTSLGASIHSFSHTVAPADGVTDPTEPEDSHDVMSKVWTGIGIALCVGVFIYITIVARRAVDGELEDDCSEERVAFLQDDGQDQHDQEMSEATVRDSRAQSRPVSRMATFETDGPSSTDTVAPIPRTL</sequence>
<feature type="transmembrane region" description="Helical" evidence="11">
    <location>
        <begin position="162"/>
        <end position="181"/>
    </location>
</feature>
<proteinExistence type="inferred from homology"/>
<evidence type="ECO:0000256" key="9">
    <source>
        <dbReference type="ARBA" id="ARBA00023136"/>
    </source>
</evidence>
<evidence type="ECO:0000313" key="13">
    <source>
        <dbReference type="EMBL" id="KZW03879.1"/>
    </source>
</evidence>
<evidence type="ECO:0000256" key="1">
    <source>
        <dbReference type="ARBA" id="ARBA00002978"/>
    </source>
</evidence>
<reference evidence="13 14" key="1">
    <citation type="journal article" date="2016" name="Mol. Biol. Evol.">
        <title>Comparative Genomics of Early-Diverging Mushroom-Forming Fungi Provides Insights into the Origins of Lignocellulose Decay Capabilities.</title>
        <authorList>
            <person name="Nagy L.G."/>
            <person name="Riley R."/>
            <person name="Tritt A."/>
            <person name="Adam C."/>
            <person name="Daum C."/>
            <person name="Floudas D."/>
            <person name="Sun H."/>
            <person name="Yadav J.S."/>
            <person name="Pangilinan J."/>
            <person name="Larsson K.H."/>
            <person name="Matsuura K."/>
            <person name="Barry K."/>
            <person name="Labutti K."/>
            <person name="Kuo R."/>
            <person name="Ohm R.A."/>
            <person name="Bhattacharya S.S."/>
            <person name="Shirouzu T."/>
            <person name="Yoshinaga Y."/>
            <person name="Martin F.M."/>
            <person name="Grigoriev I.V."/>
            <person name="Hibbett D.S."/>
        </authorList>
    </citation>
    <scope>NUCLEOTIDE SEQUENCE [LARGE SCALE GENOMIC DNA]</scope>
    <source>
        <strain evidence="13 14">HHB12029</strain>
    </source>
</reference>
<feature type="transmembrane region" description="Helical" evidence="11">
    <location>
        <begin position="327"/>
        <end position="347"/>
    </location>
</feature>
<dbReference type="Proteomes" id="UP000077266">
    <property type="component" value="Unassembled WGS sequence"/>
</dbReference>
<evidence type="ECO:0000313" key="14">
    <source>
        <dbReference type="Proteomes" id="UP000077266"/>
    </source>
</evidence>
<feature type="compositionally biased region" description="Basic and acidic residues" evidence="10">
    <location>
        <begin position="372"/>
        <end position="389"/>
    </location>
</feature>
<dbReference type="Pfam" id="PF09335">
    <property type="entry name" value="VTT_dom"/>
    <property type="match status" value="1"/>
</dbReference>
<dbReference type="OrthoDB" id="166803at2759"/>
<feature type="region of interest" description="Disordered" evidence="10">
    <location>
        <begin position="1"/>
        <end position="30"/>
    </location>
</feature>
<evidence type="ECO:0000256" key="10">
    <source>
        <dbReference type="SAM" id="MobiDB-lite"/>
    </source>
</evidence>
<keyword evidence="9 11" id="KW-0472">Membrane</keyword>
<dbReference type="InterPro" id="IPR032816">
    <property type="entry name" value="VTT_dom"/>
</dbReference>
<keyword evidence="6 11" id="KW-0812">Transmembrane</keyword>
<dbReference type="AlphaFoldDB" id="A0A165QPA1"/>
<dbReference type="PANTHER" id="PTHR47549">
    <property type="entry name" value="GOLGI APPARATUS MEMBRANE PROTEIN TVP38-RELATED"/>
    <property type="match status" value="1"/>
</dbReference>
<evidence type="ECO:0000256" key="4">
    <source>
        <dbReference type="ARBA" id="ARBA00013533"/>
    </source>
</evidence>
<keyword evidence="8" id="KW-0333">Golgi apparatus</keyword>
<evidence type="ECO:0000259" key="12">
    <source>
        <dbReference type="Pfam" id="PF09335"/>
    </source>
</evidence>
<gene>
    <name evidence="13" type="ORF">EXIGLDRAFT_599836</name>
</gene>
<comment type="similarity">
    <text evidence="3">Belongs to the TVP38/TMEM64 family.</text>
</comment>
<evidence type="ECO:0000256" key="2">
    <source>
        <dbReference type="ARBA" id="ARBA00004653"/>
    </source>
</evidence>
<evidence type="ECO:0000256" key="8">
    <source>
        <dbReference type="ARBA" id="ARBA00023034"/>
    </source>
</evidence>
<protein>
    <recommendedName>
        <fullName evidence="4">Golgi apparatus membrane protein TVP38</fullName>
    </recommendedName>
    <alternativeName>
        <fullName evidence="5">Golgi apparatus membrane protein tvp38</fullName>
    </alternativeName>
</protein>
<evidence type="ECO:0000256" key="6">
    <source>
        <dbReference type="ARBA" id="ARBA00022692"/>
    </source>
</evidence>
<dbReference type="InterPro" id="IPR051076">
    <property type="entry name" value="Golgi_membrane_TVP38/TMEM64"/>
</dbReference>
<feature type="region of interest" description="Disordered" evidence="10">
    <location>
        <begin position="368"/>
        <end position="418"/>
    </location>
</feature>
<feature type="transmembrane region" description="Helical" evidence="11">
    <location>
        <begin position="188"/>
        <end position="205"/>
    </location>
</feature>
<evidence type="ECO:0000256" key="11">
    <source>
        <dbReference type="SAM" id="Phobius"/>
    </source>
</evidence>
<organism evidence="13 14">
    <name type="scientific">Exidia glandulosa HHB12029</name>
    <dbReference type="NCBI Taxonomy" id="1314781"/>
    <lineage>
        <taxon>Eukaryota</taxon>
        <taxon>Fungi</taxon>
        <taxon>Dikarya</taxon>
        <taxon>Basidiomycota</taxon>
        <taxon>Agaricomycotina</taxon>
        <taxon>Agaricomycetes</taxon>
        <taxon>Auriculariales</taxon>
        <taxon>Exidiaceae</taxon>
        <taxon>Exidia</taxon>
    </lineage>
</organism>
<accession>A0A165QPA1</accession>
<dbReference type="STRING" id="1314781.A0A165QPA1"/>
<evidence type="ECO:0000256" key="7">
    <source>
        <dbReference type="ARBA" id="ARBA00022989"/>
    </source>
</evidence>
<comment type="subcellular location">
    <subcellularLocation>
        <location evidence="2">Golgi apparatus membrane</location>
        <topology evidence="2">Multi-pass membrane protein</topology>
    </subcellularLocation>
</comment>
<feature type="transmembrane region" description="Helical" evidence="11">
    <location>
        <begin position="250"/>
        <end position="268"/>
    </location>
</feature>
<dbReference type="EMBL" id="KV425882">
    <property type="protein sequence ID" value="KZW03879.1"/>
    <property type="molecule type" value="Genomic_DNA"/>
</dbReference>
<name>A0A165QPA1_EXIGL</name>
<keyword evidence="7 11" id="KW-1133">Transmembrane helix</keyword>
<keyword evidence="14" id="KW-1185">Reference proteome</keyword>
<evidence type="ECO:0000256" key="3">
    <source>
        <dbReference type="ARBA" id="ARBA00008640"/>
    </source>
</evidence>
<comment type="function">
    <text evidence="1">Golgi membrane protein involved in vesicular trafficking and spindle migration.</text>
</comment>
<dbReference type="PANTHER" id="PTHR47549:SF3">
    <property type="entry name" value="GOLGI APPARATUS MEMBRANE PROTEIN TVP38"/>
    <property type="match status" value="1"/>
</dbReference>
<dbReference type="GO" id="GO:0000139">
    <property type="term" value="C:Golgi membrane"/>
    <property type="evidence" value="ECO:0007669"/>
    <property type="project" value="UniProtKB-SubCell"/>
</dbReference>
<feature type="domain" description="VTT" evidence="12">
    <location>
        <begin position="180"/>
        <end position="296"/>
    </location>
</feature>
<feature type="compositionally biased region" description="Polar residues" evidence="10">
    <location>
        <begin position="17"/>
        <end position="30"/>
    </location>
</feature>